<feature type="domain" description="Major facilitator superfamily (MFS) profile" evidence="9">
    <location>
        <begin position="14"/>
        <end position="399"/>
    </location>
</feature>
<evidence type="ECO:0000256" key="8">
    <source>
        <dbReference type="SAM" id="Phobius"/>
    </source>
</evidence>
<evidence type="ECO:0000256" key="1">
    <source>
        <dbReference type="ARBA" id="ARBA00004651"/>
    </source>
</evidence>
<dbReference type="PATRIC" id="fig|44252.3.peg.4508"/>
<feature type="transmembrane region" description="Helical" evidence="8">
    <location>
        <begin position="174"/>
        <end position="194"/>
    </location>
</feature>
<keyword evidence="11" id="KW-1185">Reference proteome</keyword>
<evidence type="ECO:0000313" key="11">
    <source>
        <dbReference type="Proteomes" id="UP000029278"/>
    </source>
</evidence>
<dbReference type="GO" id="GO:0022857">
    <property type="term" value="F:transmembrane transporter activity"/>
    <property type="evidence" value="ECO:0007669"/>
    <property type="project" value="InterPro"/>
</dbReference>
<dbReference type="AlphaFoldDB" id="A0A090ZNB9"/>
<evidence type="ECO:0000256" key="6">
    <source>
        <dbReference type="ARBA" id="ARBA00022989"/>
    </source>
</evidence>
<feature type="transmembrane region" description="Helical" evidence="8">
    <location>
        <begin position="111"/>
        <end position="133"/>
    </location>
</feature>
<feature type="transmembrane region" description="Helical" evidence="8">
    <location>
        <begin position="260"/>
        <end position="281"/>
    </location>
</feature>
<reference evidence="10 11" key="1">
    <citation type="submission" date="2014-04" db="EMBL/GenBank/DDBJ databases">
        <authorList>
            <person name="Bishop-Lilly K.A."/>
            <person name="Broomall S.M."/>
            <person name="Chain P.S."/>
            <person name="Chertkov O."/>
            <person name="Coyne S.R."/>
            <person name="Daligault H.E."/>
            <person name="Davenport K.W."/>
            <person name="Erkkila T."/>
            <person name="Frey K.G."/>
            <person name="Gibbons H.S."/>
            <person name="Gu W."/>
            <person name="Jaissle J."/>
            <person name="Johnson S.L."/>
            <person name="Koroleva G.I."/>
            <person name="Ladner J.T."/>
            <person name="Lo C.-C."/>
            <person name="Minogue T.D."/>
            <person name="Munk C."/>
            <person name="Palacios G.F."/>
            <person name="Redden C.L."/>
            <person name="Rosenzweig C.N."/>
            <person name="Scholz M.B."/>
            <person name="Teshima H."/>
            <person name="Xu Y."/>
        </authorList>
    </citation>
    <scope>NUCLEOTIDE SEQUENCE [LARGE SCALE GENOMIC DNA]</scope>
    <source>
        <strain evidence="10 11">8244</strain>
    </source>
</reference>
<evidence type="ECO:0000259" key="9">
    <source>
        <dbReference type="PROSITE" id="PS50850"/>
    </source>
</evidence>
<protein>
    <submittedName>
        <fullName evidence="10">Sugar (And other) transporter family protein</fullName>
    </submittedName>
</protein>
<dbReference type="Gene3D" id="1.20.1250.20">
    <property type="entry name" value="MFS general substrate transporter like domains"/>
    <property type="match status" value="1"/>
</dbReference>
<dbReference type="PROSITE" id="PS50850">
    <property type="entry name" value="MFS"/>
    <property type="match status" value="1"/>
</dbReference>
<dbReference type="PANTHER" id="PTHR43271">
    <property type="entry name" value="BLL2771 PROTEIN"/>
    <property type="match status" value="1"/>
</dbReference>
<keyword evidence="4" id="KW-1003">Cell membrane</keyword>
<feature type="transmembrane region" description="Helical" evidence="8">
    <location>
        <begin position="20"/>
        <end position="46"/>
    </location>
</feature>
<dbReference type="InterPro" id="IPR011701">
    <property type="entry name" value="MFS"/>
</dbReference>
<proteinExistence type="inferred from homology"/>
<feature type="transmembrane region" description="Helical" evidence="8">
    <location>
        <begin position="370"/>
        <end position="394"/>
    </location>
</feature>
<dbReference type="Gene3D" id="1.20.1720.10">
    <property type="entry name" value="Multidrug resistance protein D"/>
    <property type="match status" value="1"/>
</dbReference>
<evidence type="ECO:0000256" key="4">
    <source>
        <dbReference type="ARBA" id="ARBA00022475"/>
    </source>
</evidence>
<feature type="transmembrane region" description="Helical" evidence="8">
    <location>
        <begin position="215"/>
        <end position="240"/>
    </location>
</feature>
<evidence type="ECO:0000256" key="3">
    <source>
        <dbReference type="ARBA" id="ARBA00022448"/>
    </source>
</evidence>
<dbReference type="STRING" id="44252.DJ90_242"/>
<comment type="similarity">
    <text evidence="2">Belongs to the major facilitator superfamily.</text>
</comment>
<dbReference type="GO" id="GO:0005886">
    <property type="term" value="C:plasma membrane"/>
    <property type="evidence" value="ECO:0007669"/>
    <property type="project" value="UniProtKB-SubCell"/>
</dbReference>
<dbReference type="Pfam" id="PF07690">
    <property type="entry name" value="MFS_1"/>
    <property type="match status" value="1"/>
</dbReference>
<dbReference type="RefSeq" id="WP_082207925.1">
    <property type="nucleotide sequence ID" value="NZ_BGML01000002.1"/>
</dbReference>
<gene>
    <name evidence="10" type="ORF">DJ90_242</name>
</gene>
<keyword evidence="6 8" id="KW-1133">Transmembrane helix</keyword>
<dbReference type="Proteomes" id="UP000029278">
    <property type="component" value="Unassembled WGS sequence"/>
</dbReference>
<evidence type="ECO:0000256" key="7">
    <source>
        <dbReference type="ARBA" id="ARBA00023136"/>
    </source>
</evidence>
<feature type="transmembrane region" description="Helical" evidence="8">
    <location>
        <begin position="58"/>
        <end position="75"/>
    </location>
</feature>
<keyword evidence="3" id="KW-0813">Transport</keyword>
<feature type="transmembrane region" description="Helical" evidence="8">
    <location>
        <begin position="87"/>
        <end position="105"/>
    </location>
</feature>
<feature type="transmembrane region" description="Helical" evidence="8">
    <location>
        <begin position="288"/>
        <end position="305"/>
    </location>
</feature>
<accession>A0A090ZNB9</accession>
<comment type="subcellular location">
    <subcellularLocation>
        <location evidence="1">Cell membrane</location>
        <topology evidence="1">Multi-pass membrane protein</topology>
    </subcellularLocation>
</comment>
<dbReference type="GeneID" id="77009290"/>
<feature type="transmembrane region" description="Helical" evidence="8">
    <location>
        <begin position="346"/>
        <end position="364"/>
    </location>
</feature>
<dbReference type="HOGENOM" id="CLU_001265_19_4_9"/>
<dbReference type="InterPro" id="IPR020846">
    <property type="entry name" value="MFS_dom"/>
</dbReference>
<comment type="caution">
    <text evidence="10">The sequence shown here is derived from an EMBL/GenBank/DDBJ whole genome shotgun (WGS) entry which is preliminary data.</text>
</comment>
<name>A0A090ZNB9_PAEMA</name>
<dbReference type="EMBL" id="JMQA01000038">
    <property type="protein sequence ID" value="KFN05646.1"/>
    <property type="molecule type" value="Genomic_DNA"/>
</dbReference>
<keyword evidence="7 8" id="KW-0472">Membrane</keyword>
<feature type="transmembrane region" description="Helical" evidence="8">
    <location>
        <begin position="311"/>
        <end position="334"/>
    </location>
</feature>
<evidence type="ECO:0000256" key="2">
    <source>
        <dbReference type="ARBA" id="ARBA00008335"/>
    </source>
</evidence>
<dbReference type="SUPFAM" id="SSF103473">
    <property type="entry name" value="MFS general substrate transporter"/>
    <property type="match status" value="1"/>
</dbReference>
<dbReference type="InterPro" id="IPR036259">
    <property type="entry name" value="MFS_trans_sf"/>
</dbReference>
<dbReference type="CDD" id="cd17324">
    <property type="entry name" value="MFS_NepI_like"/>
    <property type="match status" value="1"/>
</dbReference>
<feature type="transmembrane region" description="Helical" evidence="8">
    <location>
        <begin position="145"/>
        <end position="168"/>
    </location>
</feature>
<evidence type="ECO:0000313" key="10">
    <source>
        <dbReference type="EMBL" id="KFN05646.1"/>
    </source>
</evidence>
<sequence length="401" mass="42706">MTQLVEKIHAKSDQYNYSLITAILTWCGLAVVSSLYITIPLVSIFADAFHAAPSQSSWVSSSFSFTYAIGFLFFGTLSEKYGRRQTMLYGLVALCLLSPLLGLVHSLPGLILLRAVQGFAAASFGPVVLAYIVELYPIEKRVTTIGFVSTGFLMAGIIGQVFSSMISINLGWSYVFYILGGIYLLSAILFGGLVPRGEVKKNQVSMGSTFRQIRAVFSNTSLLFCYLVTITLLFSFVGMYSTLGNYLSQTPFALSSNQILLVRAAGIVGMLASPFAGRLAGKFGAKRVLQGGLLLATAGLVIIGISSNLPILIGMSIVFVTGIAISVPTLITLIGSIAGEARVIGVTLYTFILFIGATLGPIAAMNLMKFGSFILTFEVLAFIIGSGLLASFLVKANGNSK</sequence>
<organism evidence="10 11">
    <name type="scientific">Paenibacillus macerans</name>
    <name type="common">Bacillus macerans</name>
    <dbReference type="NCBI Taxonomy" id="44252"/>
    <lineage>
        <taxon>Bacteria</taxon>
        <taxon>Bacillati</taxon>
        <taxon>Bacillota</taxon>
        <taxon>Bacilli</taxon>
        <taxon>Bacillales</taxon>
        <taxon>Paenibacillaceae</taxon>
        <taxon>Paenibacillus</taxon>
    </lineage>
</organism>
<evidence type="ECO:0000256" key="5">
    <source>
        <dbReference type="ARBA" id="ARBA00022692"/>
    </source>
</evidence>
<dbReference type="PANTHER" id="PTHR43271:SF2">
    <property type="entry name" value="BLL2771 PROTEIN"/>
    <property type="match status" value="1"/>
</dbReference>
<keyword evidence="5 8" id="KW-0812">Transmembrane</keyword>